<feature type="transmembrane region" description="Helical" evidence="1">
    <location>
        <begin position="103"/>
        <end position="124"/>
    </location>
</feature>
<keyword evidence="1" id="KW-0472">Membrane</keyword>
<gene>
    <name evidence="2" type="ORF">F4Y42_19900</name>
</gene>
<feature type="transmembrane region" description="Helical" evidence="1">
    <location>
        <begin position="1099"/>
        <end position="1122"/>
    </location>
</feature>
<feature type="transmembrane region" description="Helical" evidence="1">
    <location>
        <begin position="935"/>
        <end position="954"/>
    </location>
</feature>
<comment type="caution">
    <text evidence="2">The sequence shown here is derived from an EMBL/GenBank/DDBJ whole genome shotgun (WGS) entry which is preliminary data.</text>
</comment>
<feature type="transmembrane region" description="Helical" evidence="1">
    <location>
        <begin position="419"/>
        <end position="438"/>
    </location>
</feature>
<dbReference type="PANTHER" id="PTHR38454">
    <property type="entry name" value="INTEGRAL MEMBRANE PROTEIN-RELATED"/>
    <property type="match status" value="1"/>
</dbReference>
<feature type="transmembrane region" description="Helical" evidence="1">
    <location>
        <begin position="478"/>
        <end position="496"/>
    </location>
</feature>
<keyword evidence="1" id="KW-1133">Transmembrane helix</keyword>
<feature type="transmembrane region" description="Helical" evidence="1">
    <location>
        <begin position="249"/>
        <end position="269"/>
    </location>
</feature>
<feature type="transmembrane region" description="Helical" evidence="1">
    <location>
        <begin position="388"/>
        <end position="407"/>
    </location>
</feature>
<feature type="transmembrane region" description="Helical" evidence="1">
    <location>
        <begin position="312"/>
        <end position="330"/>
    </location>
</feature>
<dbReference type="GO" id="GO:0016740">
    <property type="term" value="F:transferase activity"/>
    <property type="evidence" value="ECO:0007669"/>
    <property type="project" value="UniProtKB-KW"/>
</dbReference>
<organism evidence="2">
    <name type="scientific">Caldilineaceae bacterium SB0664_bin_27</name>
    <dbReference type="NCBI Taxonomy" id="2605260"/>
    <lineage>
        <taxon>Bacteria</taxon>
        <taxon>Bacillati</taxon>
        <taxon>Chloroflexota</taxon>
        <taxon>Caldilineae</taxon>
        <taxon>Caldilineales</taxon>
        <taxon>Caldilineaceae</taxon>
    </lineage>
</organism>
<feature type="transmembrane region" description="Helical" evidence="1">
    <location>
        <begin position="156"/>
        <end position="173"/>
    </location>
</feature>
<evidence type="ECO:0000256" key="1">
    <source>
        <dbReference type="SAM" id="Phobius"/>
    </source>
</evidence>
<feature type="transmembrane region" description="Helical" evidence="1">
    <location>
        <begin position="203"/>
        <end position="219"/>
    </location>
</feature>
<feature type="transmembrane region" description="Helical" evidence="1">
    <location>
        <begin position="1238"/>
        <end position="1258"/>
    </location>
</feature>
<dbReference type="PANTHER" id="PTHR38454:SF1">
    <property type="entry name" value="INTEGRAL MEMBRANE PROTEIN"/>
    <property type="match status" value="1"/>
</dbReference>
<evidence type="ECO:0000313" key="2">
    <source>
        <dbReference type="EMBL" id="MXY95708.1"/>
    </source>
</evidence>
<feature type="transmembrane region" description="Helical" evidence="1">
    <location>
        <begin position="908"/>
        <end position="929"/>
    </location>
</feature>
<name>A0A6B0Z230_9CHLR</name>
<dbReference type="EMBL" id="VXRG01000168">
    <property type="protein sequence ID" value="MXY95708.1"/>
    <property type="molecule type" value="Genomic_DNA"/>
</dbReference>
<sequence>MNRPPRHSKIPIAWAYCALAAFFFTPFLLRLSAFAAGDFTRHYLPYSFFQQKSLLAGRLPVWNPHVNSGHPFLADTESAVFYPVSNILLLVTSFSSTVVGRLYWLQMEAFVHILLACIFTALLVQRLTGRRVAGFAAGLVFGFSGYLTGYPLVQLGILRVVVWLPLILWLLLPGEPGKPVWRRWLLACAVHAVAFFANHPQTFLFLTYMVAGWMFMLAVSQSHPSHQSKDGSWAGQAVRELDYKRMLQYLGHMIAYAAILIALTVAQLWPALEFTSLSVRSARPFHELSSGFPPEDFWQFVVPGVLSHYSPLYVGIAGLGLALIAMAALLSNRFRLVEGSHFARPAAIFFVAAGFFACLISLGDLLPVYPLLYRFAPGWSLFRGQERIAYLIAFSASTMSGFGLALLHTLSVRWRQRFGWCFLVIVAGGVALVFTLWHSPGQLEFSNVGFLFQAGKSILLAAVFGVLCSGVRLSRSRFAILLLVIVADLFATNFTTNLANGQEIRSALSQPELVATQRAAKTLAEGTTSLPPRVYNERRLPEDSGMVAGWEDVWAASVLRLSTYNPFFVDFPPDRMWRITGVGTVLTWREELPVDSRLVEEFPRENESSRLHTLSTVYPRLWWAQRARSTDDISALALLADPEFDPQREILIAKADAKFLGEAWEDGRMSFGEGDEASLVVDRIASNHLEIQISSAQPGLLFISENFMPGWRAEWTEADRSSPPATLPVARAHQAFLAVPIPSGKGTLDLAYRPASVRWGIAISAVSWMALLFALRRQLVAVIGSVWKRSRRLPGEIWYKASTFLTVHESLEAGEGEDRESCLSSQGMLADIRFLRLAVTLATLAGFALRFYRLEEQELISREAFSYWFSQLHFSELVDMFGAFGETLFLGSLSLQHFWLPFVGTTEFALRSMSALLGTLAIPLVYVLAKEMRWPHLPCLTAAFLMAVSTYAIGGSQDVPLYSLSLTLTLAGATLALRFVNRGWTKVSFLAYVLCGAATVYTHAFAVLAFLAQNLYVLIVIAHDRRRNRNTPSPALDWSVPKGWALAQLTTVALCIPWLASAWPEMFDVTGGNSGSSLVSVLWWRYSSFPMGSLFPDRIWLLNAGFLGAGLVAAAVFGDFLVAKQKPVKKERNSESKHDAELFRDSEPQNSRRMVHHPIILLLLLLLVSPIAFWTPFYRKWFMFGSFYSVALPPFFLLMASGLAHYGDLIESWLGWRWKAWTAEAEGESPTFLKRVRVGNMAAISLLLVLVGGNLFTLQNYHFEPAFSRSRGLRDLSAAVDSWSAGLNPEQVRILQSFSDPTFFLYYYKGDVEDSVLPLHDQDLEEAEEAVRLMRQSNIQRIILPVSLNDDQEAPNLARRALSSSYQLAGQEAVGPWLVELYSRPRQEDWRLFDLEFANGLVLERAQVNPAFPPAAGRLVVHLEWRGDLANLTGGEKIFLHLLDETGRLVAQWDPELRMDSASHSTAVAMPIPSALPAGSLRLVAGLYDVTVEGAPRILTGSGEDSVQLAYFHVSDCDVCGR</sequence>
<keyword evidence="2" id="KW-0808">Transferase</keyword>
<feature type="transmembrane region" description="Helical" evidence="1">
    <location>
        <begin position="450"/>
        <end position="471"/>
    </location>
</feature>
<feature type="transmembrane region" description="Helical" evidence="1">
    <location>
        <begin position="342"/>
        <end position="368"/>
    </location>
</feature>
<feature type="transmembrane region" description="Helical" evidence="1">
    <location>
        <begin position="180"/>
        <end position="197"/>
    </location>
</feature>
<feature type="transmembrane region" description="Helical" evidence="1">
    <location>
        <begin position="1154"/>
        <end position="1175"/>
    </location>
</feature>
<feature type="transmembrane region" description="Helical" evidence="1">
    <location>
        <begin position="1181"/>
        <end position="1204"/>
    </location>
</feature>
<feature type="transmembrane region" description="Helical" evidence="1">
    <location>
        <begin position="12"/>
        <end position="36"/>
    </location>
</feature>
<dbReference type="InterPro" id="IPR018580">
    <property type="entry name" value="Uncharacterised_YfhO"/>
</dbReference>
<feature type="transmembrane region" description="Helical" evidence="1">
    <location>
        <begin position="961"/>
        <end position="980"/>
    </location>
</feature>
<protein>
    <submittedName>
        <fullName evidence="2">Phospholipid carrier-dependent glycosyltransferase</fullName>
    </submittedName>
</protein>
<feature type="transmembrane region" description="Helical" evidence="1">
    <location>
        <begin position="131"/>
        <end position="150"/>
    </location>
</feature>
<accession>A0A6B0Z230</accession>
<keyword evidence="1" id="KW-0812">Transmembrane</keyword>
<reference evidence="2" key="1">
    <citation type="submission" date="2019-09" db="EMBL/GenBank/DDBJ databases">
        <title>Characterisation of the sponge microbiome using genome-centric metagenomics.</title>
        <authorList>
            <person name="Engelberts J.P."/>
            <person name="Robbins S.J."/>
            <person name="De Goeij J.M."/>
            <person name="Aranda M."/>
            <person name="Bell S.C."/>
            <person name="Webster N.S."/>
        </authorList>
    </citation>
    <scope>NUCLEOTIDE SEQUENCE</scope>
    <source>
        <strain evidence="2">SB0664_bin_27</strain>
    </source>
</reference>
<proteinExistence type="predicted"/>